<evidence type="ECO:0000313" key="1">
    <source>
        <dbReference type="EMBL" id="KAH3755823.1"/>
    </source>
</evidence>
<organism evidence="1 2">
    <name type="scientific">Dreissena polymorpha</name>
    <name type="common">Zebra mussel</name>
    <name type="synonym">Mytilus polymorpha</name>
    <dbReference type="NCBI Taxonomy" id="45954"/>
    <lineage>
        <taxon>Eukaryota</taxon>
        <taxon>Metazoa</taxon>
        <taxon>Spiralia</taxon>
        <taxon>Lophotrochozoa</taxon>
        <taxon>Mollusca</taxon>
        <taxon>Bivalvia</taxon>
        <taxon>Autobranchia</taxon>
        <taxon>Heteroconchia</taxon>
        <taxon>Euheterodonta</taxon>
        <taxon>Imparidentia</taxon>
        <taxon>Neoheterodontei</taxon>
        <taxon>Myida</taxon>
        <taxon>Dreissenoidea</taxon>
        <taxon>Dreissenidae</taxon>
        <taxon>Dreissena</taxon>
    </lineage>
</organism>
<reference evidence="1" key="1">
    <citation type="journal article" date="2019" name="bioRxiv">
        <title>The Genome of the Zebra Mussel, Dreissena polymorpha: A Resource for Invasive Species Research.</title>
        <authorList>
            <person name="McCartney M.A."/>
            <person name="Auch B."/>
            <person name="Kono T."/>
            <person name="Mallez S."/>
            <person name="Zhang Y."/>
            <person name="Obille A."/>
            <person name="Becker A."/>
            <person name="Abrahante J.E."/>
            <person name="Garbe J."/>
            <person name="Badalamenti J.P."/>
            <person name="Herman A."/>
            <person name="Mangelson H."/>
            <person name="Liachko I."/>
            <person name="Sullivan S."/>
            <person name="Sone E.D."/>
            <person name="Koren S."/>
            <person name="Silverstein K.A.T."/>
            <person name="Beckman K.B."/>
            <person name="Gohl D.M."/>
        </authorList>
    </citation>
    <scope>NUCLEOTIDE SEQUENCE</scope>
    <source>
        <strain evidence="1">Duluth1</strain>
        <tissue evidence="1">Whole animal</tissue>
    </source>
</reference>
<gene>
    <name evidence="1" type="ORF">DPMN_190522</name>
</gene>
<keyword evidence="2" id="KW-1185">Reference proteome</keyword>
<dbReference type="AlphaFoldDB" id="A0A9D4DVM1"/>
<sequence length="273" mass="31296">MTLKKMFQKLSDIEMHHMQCLMAQYLELACLTVVDHPDAAGLVRLTATVSCSHQHMVSGIMTTFKCTAGLLTGTIFPIILDAIQLQDVELINVVYGQISQHIDEMSRESTNTEQKFRELQRKILENIVGVNEVSKQIQLQNTGTVAEASLGKVQGFREAVQCLDDLERPITRIIQFWKDMSQTFSLLQDNMPATLQLNKIKVEQRRQEFRKAVKNVESDWKTFEKICNDHVRDNDTDILNLYDFLSSSFNQMSIDERIARQRKLRSAVGGWTL</sequence>
<dbReference type="OrthoDB" id="6101168at2759"/>
<protein>
    <submittedName>
        <fullName evidence="1">Uncharacterized protein</fullName>
    </submittedName>
</protein>
<dbReference type="Proteomes" id="UP000828390">
    <property type="component" value="Unassembled WGS sequence"/>
</dbReference>
<accession>A0A9D4DVM1</accession>
<name>A0A9D4DVM1_DREPO</name>
<dbReference type="EMBL" id="JAIWYP010000010">
    <property type="protein sequence ID" value="KAH3755823.1"/>
    <property type="molecule type" value="Genomic_DNA"/>
</dbReference>
<proteinExistence type="predicted"/>
<reference evidence="1" key="2">
    <citation type="submission" date="2020-11" db="EMBL/GenBank/DDBJ databases">
        <authorList>
            <person name="McCartney M.A."/>
            <person name="Auch B."/>
            <person name="Kono T."/>
            <person name="Mallez S."/>
            <person name="Becker A."/>
            <person name="Gohl D.M."/>
            <person name="Silverstein K.A.T."/>
            <person name="Koren S."/>
            <person name="Bechman K.B."/>
            <person name="Herman A."/>
            <person name="Abrahante J.E."/>
            <person name="Garbe J."/>
        </authorList>
    </citation>
    <scope>NUCLEOTIDE SEQUENCE</scope>
    <source>
        <strain evidence="1">Duluth1</strain>
        <tissue evidence="1">Whole animal</tissue>
    </source>
</reference>
<evidence type="ECO:0000313" key="2">
    <source>
        <dbReference type="Proteomes" id="UP000828390"/>
    </source>
</evidence>
<comment type="caution">
    <text evidence="1">The sequence shown here is derived from an EMBL/GenBank/DDBJ whole genome shotgun (WGS) entry which is preliminary data.</text>
</comment>